<evidence type="ECO:0000256" key="4">
    <source>
        <dbReference type="SAM" id="Phobius"/>
    </source>
</evidence>
<keyword evidence="4" id="KW-0472">Membrane</keyword>
<organism evidence="5 6">
    <name type="scientific">Undibacterium piscinae</name>
    <dbReference type="NCBI Taxonomy" id="2495591"/>
    <lineage>
        <taxon>Bacteria</taxon>
        <taxon>Pseudomonadati</taxon>
        <taxon>Pseudomonadota</taxon>
        <taxon>Betaproteobacteria</taxon>
        <taxon>Burkholderiales</taxon>
        <taxon>Oxalobacteraceae</taxon>
        <taxon>Undibacterium</taxon>
    </lineage>
</organism>
<accession>A0A6M4A262</accession>
<evidence type="ECO:0000313" key="6">
    <source>
        <dbReference type="Proteomes" id="UP000274350"/>
    </source>
</evidence>
<proteinExistence type="predicted"/>
<keyword evidence="2 5" id="KW-0808">Transferase</keyword>
<keyword evidence="1 5" id="KW-0489">Methyltransferase</keyword>
<keyword evidence="4" id="KW-1133">Transmembrane helix</keyword>
<keyword evidence="4" id="KW-0812">Transmembrane</keyword>
<dbReference type="OrthoDB" id="5611641at2"/>
<protein>
    <submittedName>
        <fullName evidence="5">Class I SAM-dependent methyltransferase</fullName>
    </submittedName>
</protein>
<dbReference type="PANTHER" id="PTHR13610">
    <property type="entry name" value="METHYLTRANSFERASE DOMAIN-CONTAINING PROTEIN"/>
    <property type="match status" value="1"/>
</dbReference>
<evidence type="ECO:0000256" key="3">
    <source>
        <dbReference type="ARBA" id="ARBA00022691"/>
    </source>
</evidence>
<sequence>MFTKSLTGALKMALLFFPPAIQALLMQVVSLLLCLSLSFFLRGGLSSPPSVFFYVIVQAAIAAFFAFIAKMDWWWRFIQFFFPVFIWGFLLAGIPSYYYLAGFVILALLFWSTFRTQVPYYPSKGALLPVVLELLPKKESIKFVDIGSGLGGLLLRLSRVRTESNFIGIEIAPLPWIISYFRSLILRSKVQFFLGNYEEMDFVDYDVVFAYLSPVVMPGLWAKVKSEMRPGSMLLSYEFIIPGVEPDLCLNIAENDPFLYVWRI</sequence>
<dbReference type="SUPFAM" id="SSF53335">
    <property type="entry name" value="S-adenosyl-L-methionine-dependent methyltransferases"/>
    <property type="match status" value="1"/>
</dbReference>
<dbReference type="PANTHER" id="PTHR13610:SF9">
    <property type="entry name" value="FI06469P"/>
    <property type="match status" value="1"/>
</dbReference>
<dbReference type="KEGG" id="upi:EJG51_004670"/>
<evidence type="ECO:0000256" key="2">
    <source>
        <dbReference type="ARBA" id="ARBA00022679"/>
    </source>
</evidence>
<keyword evidence="6" id="KW-1185">Reference proteome</keyword>
<feature type="transmembrane region" description="Helical" evidence="4">
    <location>
        <begin position="96"/>
        <end position="114"/>
    </location>
</feature>
<reference evidence="5 6" key="1">
    <citation type="journal article" date="2019" name="Int. J. Syst. Evol. Microbiol.">
        <title>Undibacterium piscinae sp. nov., isolated from Korean shiner intestine.</title>
        <authorList>
            <person name="Lee S.Y."/>
            <person name="Kang W."/>
            <person name="Kim P.S."/>
            <person name="Kim H.S."/>
            <person name="Sung H."/>
            <person name="Shin N.R."/>
            <person name="Whon T.W."/>
            <person name="Yun J.H."/>
            <person name="Lee J.Y."/>
            <person name="Lee J.Y."/>
            <person name="Jung M.J."/>
            <person name="Jeong Y.S."/>
            <person name="Tak E.J."/>
            <person name="Han J.E."/>
            <person name="Hyun D.W."/>
            <person name="Kang M.S."/>
            <person name="Lee K.E."/>
            <person name="Lee B.H."/>
            <person name="Bae J.W."/>
        </authorList>
    </citation>
    <scope>NUCLEOTIDE SEQUENCE [LARGE SCALE GENOMIC DNA]</scope>
    <source>
        <strain evidence="5 6">S11R28</strain>
    </source>
</reference>
<keyword evidence="3" id="KW-0949">S-adenosyl-L-methionine</keyword>
<dbReference type="GO" id="GO:0032259">
    <property type="term" value="P:methylation"/>
    <property type="evidence" value="ECO:0007669"/>
    <property type="project" value="UniProtKB-KW"/>
</dbReference>
<dbReference type="GO" id="GO:0016279">
    <property type="term" value="F:protein-lysine N-methyltransferase activity"/>
    <property type="evidence" value="ECO:0007669"/>
    <property type="project" value="InterPro"/>
</dbReference>
<dbReference type="InterPro" id="IPR026170">
    <property type="entry name" value="FAM173A/B"/>
</dbReference>
<dbReference type="Proteomes" id="UP000274350">
    <property type="component" value="Chromosome"/>
</dbReference>
<evidence type="ECO:0000313" key="5">
    <source>
        <dbReference type="EMBL" id="QJQ05254.1"/>
    </source>
</evidence>
<evidence type="ECO:0000256" key="1">
    <source>
        <dbReference type="ARBA" id="ARBA00022603"/>
    </source>
</evidence>
<dbReference type="Gene3D" id="3.40.50.150">
    <property type="entry name" value="Vaccinia Virus protein VP39"/>
    <property type="match status" value="1"/>
</dbReference>
<feature type="transmembrane region" description="Helical" evidence="4">
    <location>
        <begin position="12"/>
        <end position="39"/>
    </location>
</feature>
<name>A0A6M4A262_9BURK</name>
<dbReference type="EMBL" id="CP051152">
    <property type="protein sequence ID" value="QJQ05254.1"/>
    <property type="molecule type" value="Genomic_DNA"/>
</dbReference>
<dbReference type="AlphaFoldDB" id="A0A6M4A262"/>
<feature type="transmembrane region" description="Helical" evidence="4">
    <location>
        <begin position="51"/>
        <end position="68"/>
    </location>
</feature>
<dbReference type="InterPro" id="IPR029063">
    <property type="entry name" value="SAM-dependent_MTases_sf"/>
</dbReference>
<gene>
    <name evidence="5" type="ORF">EJG51_004670</name>
</gene>